<dbReference type="EMBL" id="JACRSY010000024">
    <property type="protein sequence ID" value="MBC8580597.1"/>
    <property type="molecule type" value="Genomic_DNA"/>
</dbReference>
<dbReference type="EC" id="3.2.1.26" evidence="3 8"/>
<evidence type="ECO:0000256" key="4">
    <source>
        <dbReference type="ARBA" id="ARBA00019623"/>
    </source>
</evidence>
<dbReference type="SUPFAM" id="SSF49899">
    <property type="entry name" value="Concanavalin A-like lectins/glucanases"/>
    <property type="match status" value="1"/>
</dbReference>
<organism evidence="12 13">
    <name type="scientific">Zhenhengia yiwuensis</name>
    <dbReference type="NCBI Taxonomy" id="2763666"/>
    <lineage>
        <taxon>Bacteria</taxon>
        <taxon>Bacillati</taxon>
        <taxon>Bacillota</taxon>
        <taxon>Clostridia</taxon>
        <taxon>Lachnospirales</taxon>
        <taxon>Lachnospiraceae</taxon>
        <taxon>Zhenhengia</taxon>
    </lineage>
</organism>
<evidence type="ECO:0000256" key="5">
    <source>
        <dbReference type="ARBA" id="ARBA00022801"/>
    </source>
</evidence>
<sequence length="487" mass="56352">MNALNRDLKKLTTWLEELKGQCVKEDPYCLTFHLMPKVGWLNDPNGLCHYNGEYHVFFQYAPFDAKGGAKFWGHYTSIDMINWQDEGTALYADQPFDCHGVYSGSALIEDGKMYLYYTGNVKEMGDYDYIIKGRQHNTVLAVSEDGRTFKHKQLLMTNADYPENMTAHIRDPKVWKENDTYYMVQGARDKEDVGQILVFASSDKVNWKVINTLRSSEKFGYMWECPDLFELDGDTVLMLSPQGIEAEGIKYQNIYQSGYYFLKGDFKTSNYTLGQFEELDRGFDFYAPQTFIDEKGRRILIGWMGLPDIDDLYSNPTVAYGWQHALTLPRELQIKDGKLIQKPVIEIEALRQNEQEWAVKDTLKVEAPKTFEIDLKVDLLKDDFELIIKKGMYLTYKKAEGLFTLAFDGCGYGRDKRSVKIDVLRNLRLFVDTSSVEVFLNDGEEVFSSRFYPEADERSIELRGHSLEGKLTLWEMKAMTIENKGDK</sequence>
<evidence type="ECO:0000259" key="10">
    <source>
        <dbReference type="Pfam" id="PF00251"/>
    </source>
</evidence>
<dbReference type="Gene3D" id="2.115.10.20">
    <property type="entry name" value="Glycosyl hydrolase domain, family 43"/>
    <property type="match status" value="1"/>
</dbReference>
<gene>
    <name evidence="12" type="ORF">H8718_13825</name>
</gene>
<name>A0A926IEB0_9FIRM</name>
<dbReference type="InterPro" id="IPR006232">
    <property type="entry name" value="Suc6P_hydrolase"/>
</dbReference>
<proteinExistence type="inferred from homology"/>
<comment type="catalytic activity">
    <reaction evidence="8">
        <text>Hydrolysis of terminal non-reducing beta-D-fructofuranoside residues in beta-D-fructofuranosides.</text>
        <dbReference type="EC" id="3.2.1.26"/>
    </reaction>
</comment>
<keyword evidence="13" id="KW-1185">Reference proteome</keyword>
<keyword evidence="6 8" id="KW-0326">Glycosidase</keyword>
<dbReference type="GO" id="GO:0005737">
    <property type="term" value="C:cytoplasm"/>
    <property type="evidence" value="ECO:0007669"/>
    <property type="project" value="UniProtKB-SubCell"/>
</dbReference>
<dbReference type="InterPro" id="IPR013320">
    <property type="entry name" value="ConA-like_dom_sf"/>
</dbReference>
<dbReference type="Gene3D" id="2.60.120.560">
    <property type="entry name" value="Exo-inulinase, domain 1"/>
    <property type="match status" value="1"/>
</dbReference>
<evidence type="ECO:0000256" key="8">
    <source>
        <dbReference type="RuleBase" id="RU362110"/>
    </source>
</evidence>
<dbReference type="GO" id="GO:0004564">
    <property type="term" value="F:beta-fructofuranosidase activity"/>
    <property type="evidence" value="ECO:0007669"/>
    <property type="project" value="UniProtKB-EC"/>
</dbReference>
<evidence type="ECO:0000256" key="3">
    <source>
        <dbReference type="ARBA" id="ARBA00012758"/>
    </source>
</evidence>
<protein>
    <recommendedName>
        <fullName evidence="4 8">Sucrose-6-phosphate hydrolase</fullName>
        <ecNumber evidence="3 8">3.2.1.26</ecNumber>
    </recommendedName>
    <alternativeName>
        <fullName evidence="7 9">Invertase</fullName>
    </alternativeName>
</protein>
<dbReference type="PANTHER" id="PTHR43101">
    <property type="entry name" value="BETA-FRUCTOSIDASE"/>
    <property type="match status" value="1"/>
</dbReference>
<keyword evidence="9" id="KW-0963">Cytoplasm</keyword>
<dbReference type="PROSITE" id="PS00609">
    <property type="entry name" value="GLYCOSYL_HYDROL_F32"/>
    <property type="match status" value="1"/>
</dbReference>
<feature type="domain" description="Glycosyl hydrolase family 32 N-terminal" evidence="10">
    <location>
        <begin position="33"/>
        <end position="343"/>
    </location>
</feature>
<comment type="similarity">
    <text evidence="2 8">Belongs to the glycosyl hydrolase 32 family.</text>
</comment>
<dbReference type="SMART" id="SM00640">
    <property type="entry name" value="Glyco_32"/>
    <property type="match status" value="1"/>
</dbReference>
<comment type="function">
    <text evidence="9">Enables the bacterium to metabolize sucrose as a sole carbon source.</text>
</comment>
<comment type="caution">
    <text evidence="12">The sequence shown here is derived from an EMBL/GenBank/DDBJ whole genome shotgun (WGS) entry which is preliminary data.</text>
</comment>
<dbReference type="InterPro" id="IPR023296">
    <property type="entry name" value="Glyco_hydro_beta-prop_sf"/>
</dbReference>
<feature type="domain" description="Glycosyl hydrolase family 32 C-terminal" evidence="11">
    <location>
        <begin position="346"/>
        <end position="463"/>
    </location>
</feature>
<keyword evidence="9" id="KW-0119">Carbohydrate metabolism</keyword>
<reference evidence="12" key="1">
    <citation type="submission" date="2020-08" db="EMBL/GenBank/DDBJ databases">
        <title>Genome public.</title>
        <authorList>
            <person name="Liu C."/>
            <person name="Sun Q."/>
        </authorList>
    </citation>
    <scope>NUCLEOTIDE SEQUENCE</scope>
    <source>
        <strain evidence="12">NSJ-12</strain>
    </source>
</reference>
<evidence type="ECO:0000313" key="13">
    <source>
        <dbReference type="Proteomes" id="UP000655830"/>
    </source>
</evidence>
<evidence type="ECO:0000313" key="12">
    <source>
        <dbReference type="EMBL" id="MBC8580597.1"/>
    </source>
</evidence>
<evidence type="ECO:0000256" key="9">
    <source>
        <dbReference type="RuleBase" id="RU365015"/>
    </source>
</evidence>
<dbReference type="PANTHER" id="PTHR43101:SF1">
    <property type="entry name" value="BETA-FRUCTOSIDASE"/>
    <property type="match status" value="1"/>
</dbReference>
<evidence type="ECO:0000256" key="6">
    <source>
        <dbReference type="ARBA" id="ARBA00023295"/>
    </source>
</evidence>
<dbReference type="SUPFAM" id="SSF75005">
    <property type="entry name" value="Arabinanase/levansucrase/invertase"/>
    <property type="match status" value="1"/>
</dbReference>
<accession>A0A926IEB0</accession>
<evidence type="ECO:0000256" key="2">
    <source>
        <dbReference type="ARBA" id="ARBA00009902"/>
    </source>
</evidence>
<dbReference type="InterPro" id="IPR001362">
    <property type="entry name" value="Glyco_hydro_32"/>
</dbReference>
<dbReference type="InterPro" id="IPR013148">
    <property type="entry name" value="Glyco_hydro_32_N"/>
</dbReference>
<dbReference type="Proteomes" id="UP000655830">
    <property type="component" value="Unassembled WGS sequence"/>
</dbReference>
<dbReference type="GO" id="GO:0005975">
    <property type="term" value="P:carbohydrate metabolic process"/>
    <property type="evidence" value="ECO:0007669"/>
    <property type="project" value="InterPro"/>
</dbReference>
<dbReference type="AlphaFoldDB" id="A0A926IEB0"/>
<dbReference type="Pfam" id="PF08244">
    <property type="entry name" value="Glyco_hydro_32C"/>
    <property type="match status" value="1"/>
</dbReference>
<dbReference type="InterPro" id="IPR051214">
    <property type="entry name" value="GH32_Enzymes"/>
</dbReference>
<dbReference type="InterPro" id="IPR013189">
    <property type="entry name" value="Glyco_hydro_32_C"/>
</dbReference>
<keyword evidence="5 8" id="KW-0378">Hydrolase</keyword>
<dbReference type="CDD" id="cd18623">
    <property type="entry name" value="GH32_ScrB-like"/>
    <property type="match status" value="1"/>
</dbReference>
<evidence type="ECO:0000256" key="7">
    <source>
        <dbReference type="ARBA" id="ARBA00033367"/>
    </source>
</evidence>
<comment type="subcellular location">
    <subcellularLocation>
        <location evidence="9">Cytoplasm</location>
    </subcellularLocation>
</comment>
<dbReference type="Pfam" id="PF00251">
    <property type="entry name" value="Glyco_hydro_32N"/>
    <property type="match status" value="1"/>
</dbReference>
<comment type="pathway">
    <text evidence="1 9">Glycan biosynthesis; sucrose metabolism.</text>
</comment>
<dbReference type="NCBIfam" id="TIGR01322">
    <property type="entry name" value="scrB_fam"/>
    <property type="match status" value="1"/>
</dbReference>
<dbReference type="InterPro" id="IPR018053">
    <property type="entry name" value="Glyco_hydro_32_AS"/>
</dbReference>
<evidence type="ECO:0000256" key="1">
    <source>
        <dbReference type="ARBA" id="ARBA00004914"/>
    </source>
</evidence>
<dbReference type="RefSeq" id="WP_249333335.1">
    <property type="nucleotide sequence ID" value="NZ_JACRSY010000024.1"/>
</dbReference>
<evidence type="ECO:0000259" key="11">
    <source>
        <dbReference type="Pfam" id="PF08244"/>
    </source>
</evidence>